<protein>
    <recommendedName>
        <fullName evidence="6">50S ribosomal protein L18</fullName>
    </recommendedName>
</protein>
<comment type="similarity">
    <text evidence="1">Belongs to the universal ribosomal protein uL18 family.</text>
</comment>
<dbReference type="Gene3D" id="3.30.420.100">
    <property type="match status" value="1"/>
</dbReference>
<dbReference type="GO" id="GO:0005840">
    <property type="term" value="C:ribosome"/>
    <property type="evidence" value="ECO:0007669"/>
    <property type="project" value="UniProtKB-KW"/>
</dbReference>
<name>A0AAD5C020_AMBAR</name>
<dbReference type="PANTHER" id="PTHR12899">
    <property type="entry name" value="39S RIBOSOMAL PROTEIN L18, MITOCHONDRIAL"/>
    <property type="match status" value="1"/>
</dbReference>
<reference evidence="4" key="1">
    <citation type="submission" date="2022-06" db="EMBL/GenBank/DDBJ databases">
        <title>Uncovering the hologenomic basis of an extraordinary plant invasion.</title>
        <authorList>
            <person name="Bieker V.C."/>
            <person name="Martin M.D."/>
            <person name="Gilbert T."/>
            <person name="Hodgins K."/>
            <person name="Battlay P."/>
            <person name="Petersen B."/>
            <person name="Wilson J."/>
        </authorList>
    </citation>
    <scope>NUCLEOTIDE SEQUENCE</scope>
    <source>
        <strain evidence="4">AA19_3_7</strain>
        <tissue evidence="4">Leaf</tissue>
    </source>
</reference>
<dbReference type="GO" id="GO:0008097">
    <property type="term" value="F:5S rRNA binding"/>
    <property type="evidence" value="ECO:0007669"/>
    <property type="project" value="TreeGrafter"/>
</dbReference>
<dbReference type="Proteomes" id="UP001206925">
    <property type="component" value="Unassembled WGS sequence"/>
</dbReference>
<organism evidence="4 5">
    <name type="scientific">Ambrosia artemisiifolia</name>
    <name type="common">Common ragweed</name>
    <dbReference type="NCBI Taxonomy" id="4212"/>
    <lineage>
        <taxon>Eukaryota</taxon>
        <taxon>Viridiplantae</taxon>
        <taxon>Streptophyta</taxon>
        <taxon>Embryophyta</taxon>
        <taxon>Tracheophyta</taxon>
        <taxon>Spermatophyta</taxon>
        <taxon>Magnoliopsida</taxon>
        <taxon>eudicotyledons</taxon>
        <taxon>Gunneridae</taxon>
        <taxon>Pentapetalae</taxon>
        <taxon>asterids</taxon>
        <taxon>campanulids</taxon>
        <taxon>Asterales</taxon>
        <taxon>Asteraceae</taxon>
        <taxon>Asteroideae</taxon>
        <taxon>Heliantheae alliance</taxon>
        <taxon>Heliantheae</taxon>
        <taxon>Ambrosia</taxon>
    </lineage>
</organism>
<keyword evidence="5" id="KW-1185">Reference proteome</keyword>
<evidence type="ECO:0008006" key="6">
    <source>
        <dbReference type="Google" id="ProtNLM"/>
    </source>
</evidence>
<evidence type="ECO:0000313" key="4">
    <source>
        <dbReference type="EMBL" id="KAI7732435.1"/>
    </source>
</evidence>
<keyword evidence="2" id="KW-0689">Ribosomal protein</keyword>
<keyword evidence="3" id="KW-0687">Ribonucleoprotein</keyword>
<gene>
    <name evidence="4" type="ORF">M8C21_019022</name>
</gene>
<dbReference type="CDD" id="cd00432">
    <property type="entry name" value="Ribosomal_L18_L5e"/>
    <property type="match status" value="1"/>
</dbReference>
<dbReference type="SUPFAM" id="SSF53137">
    <property type="entry name" value="Translational machinery components"/>
    <property type="match status" value="1"/>
</dbReference>
<dbReference type="InterPro" id="IPR057268">
    <property type="entry name" value="Ribosomal_L18"/>
</dbReference>
<dbReference type="GO" id="GO:0003735">
    <property type="term" value="F:structural constituent of ribosome"/>
    <property type="evidence" value="ECO:0007669"/>
    <property type="project" value="InterPro"/>
</dbReference>
<dbReference type="GO" id="GO:0006412">
    <property type="term" value="P:translation"/>
    <property type="evidence" value="ECO:0007669"/>
    <property type="project" value="InterPro"/>
</dbReference>
<evidence type="ECO:0000313" key="5">
    <source>
        <dbReference type="Proteomes" id="UP001206925"/>
    </source>
</evidence>
<dbReference type="Pfam" id="PF00861">
    <property type="entry name" value="Ribosomal_L18p"/>
    <property type="match status" value="1"/>
</dbReference>
<dbReference type="EMBL" id="JAMZMK010010228">
    <property type="protein sequence ID" value="KAI7732435.1"/>
    <property type="molecule type" value="Genomic_DNA"/>
</dbReference>
<dbReference type="GO" id="GO:1990904">
    <property type="term" value="C:ribonucleoprotein complex"/>
    <property type="evidence" value="ECO:0007669"/>
    <property type="project" value="UniProtKB-KW"/>
</dbReference>
<evidence type="ECO:0000256" key="3">
    <source>
        <dbReference type="ARBA" id="ARBA00023274"/>
    </source>
</evidence>
<proteinExistence type="inferred from homology"/>
<dbReference type="AlphaFoldDB" id="A0AAD5C020"/>
<evidence type="ECO:0000256" key="1">
    <source>
        <dbReference type="ARBA" id="ARBA00007116"/>
    </source>
</evidence>
<accession>A0AAD5C020</accession>
<dbReference type="InterPro" id="IPR005484">
    <property type="entry name" value="Ribosomal_uL18_bac/plant/anim"/>
</dbReference>
<comment type="caution">
    <text evidence="4">The sequence shown here is derived from an EMBL/GenBank/DDBJ whole genome shotgun (WGS) entry which is preliminary data.</text>
</comment>
<sequence>MLWTKPPKLLCNSSLVFDSPTPNRRFDSSGTCSDMVIPPPVKAQRITSFLKPYLLRMHFSNQFVSAQVIHAPTATVAAAASSQEKALREAWTKSQQSTRDVSAAAKIGKILGERLLVNDIPAVSVVYKKNQRYHGKVRAVIDSLREAGVKLL</sequence>
<dbReference type="PANTHER" id="PTHR12899:SF6">
    <property type="entry name" value="OS01G0256600 PROTEIN"/>
    <property type="match status" value="1"/>
</dbReference>
<evidence type="ECO:0000256" key="2">
    <source>
        <dbReference type="ARBA" id="ARBA00022980"/>
    </source>
</evidence>